<feature type="compositionally biased region" description="Basic and acidic residues" evidence="2">
    <location>
        <begin position="577"/>
        <end position="602"/>
    </location>
</feature>
<dbReference type="InterPro" id="IPR027417">
    <property type="entry name" value="P-loop_NTPase"/>
</dbReference>
<dbReference type="GO" id="GO:0004386">
    <property type="term" value="F:helicase activity"/>
    <property type="evidence" value="ECO:0007669"/>
    <property type="project" value="UniProtKB-KW"/>
</dbReference>
<keyword evidence="4" id="KW-0547">Nucleotide-binding</keyword>
<dbReference type="PANTHER" id="PTHR41313">
    <property type="entry name" value="ADENINE-SPECIFIC METHYLTRANSFERASE"/>
    <property type="match status" value="1"/>
</dbReference>
<protein>
    <submittedName>
        <fullName evidence="4">Putative helicase/DNA methylase domain protein</fullName>
    </submittedName>
</protein>
<gene>
    <name evidence="4" type="ORF">HPHPA26_1207</name>
</gene>
<keyword evidence="4" id="KW-0808">Transferase</keyword>
<keyword evidence="4" id="KW-0067">ATP-binding</keyword>
<keyword evidence="4" id="KW-0378">Hydrolase</keyword>
<feature type="coiled-coil region" evidence="1">
    <location>
        <begin position="490"/>
        <end position="524"/>
    </location>
</feature>
<evidence type="ECO:0000259" key="3">
    <source>
        <dbReference type="SMART" id="SM00490"/>
    </source>
</evidence>
<proteinExistence type="predicted"/>
<feature type="domain" description="Helicase C-terminal" evidence="3">
    <location>
        <begin position="125"/>
        <end position="212"/>
    </location>
</feature>
<dbReference type="InterPro" id="IPR052933">
    <property type="entry name" value="DNA_Protect_Modify"/>
</dbReference>
<evidence type="ECO:0000256" key="1">
    <source>
        <dbReference type="SAM" id="Coils"/>
    </source>
</evidence>
<dbReference type="Proteomes" id="UP000005323">
    <property type="component" value="Unassembled WGS sequence"/>
</dbReference>
<evidence type="ECO:0000313" key="4">
    <source>
        <dbReference type="EMBL" id="EJB74463.1"/>
    </source>
</evidence>
<accession>J0CL02</accession>
<organism evidence="4 5">
    <name type="scientific">Helicobacter pylori Hp A-26</name>
    <dbReference type="NCBI Taxonomy" id="992056"/>
    <lineage>
        <taxon>Bacteria</taxon>
        <taxon>Pseudomonadati</taxon>
        <taxon>Campylobacterota</taxon>
        <taxon>Epsilonproteobacteria</taxon>
        <taxon>Campylobacterales</taxon>
        <taxon>Helicobacteraceae</taxon>
        <taxon>Helicobacter</taxon>
    </lineage>
</organism>
<evidence type="ECO:0000256" key="2">
    <source>
        <dbReference type="SAM" id="MobiDB-lite"/>
    </source>
</evidence>
<keyword evidence="4" id="KW-0347">Helicase</keyword>
<dbReference type="SMART" id="SM00490">
    <property type="entry name" value="HELICc"/>
    <property type="match status" value="1"/>
</dbReference>
<dbReference type="PATRIC" id="fig|992056.3.peg.1174"/>
<dbReference type="PANTHER" id="PTHR41313:SF1">
    <property type="entry name" value="DNA METHYLASE ADENINE-SPECIFIC DOMAIN-CONTAINING PROTEIN"/>
    <property type="match status" value="1"/>
</dbReference>
<dbReference type="AlphaFoldDB" id="J0CL02"/>
<dbReference type="GO" id="GO:0032259">
    <property type="term" value="P:methylation"/>
    <property type="evidence" value="ECO:0007669"/>
    <property type="project" value="UniProtKB-KW"/>
</dbReference>
<dbReference type="SUPFAM" id="SSF52540">
    <property type="entry name" value="P-loop containing nucleoside triphosphate hydrolases"/>
    <property type="match status" value="1"/>
</dbReference>
<dbReference type="EMBL" id="AKOV01000005">
    <property type="protein sequence ID" value="EJB74463.1"/>
    <property type="molecule type" value="Genomic_DNA"/>
</dbReference>
<feature type="region of interest" description="Disordered" evidence="2">
    <location>
        <begin position="577"/>
        <end position="607"/>
    </location>
</feature>
<dbReference type="InterPro" id="IPR001650">
    <property type="entry name" value="Helicase_C-like"/>
</dbReference>
<sequence length="650" mass="75409">MDYRLIDPNAKVEKEFSKSYAMAKNIYENYLETHATKGTQLGFIGLSTPKTHSQKVSSEVLDNAHETENKNPLDEAQELLESLSSYDENGNLIAPSKKELENELKEKEAKSVNLDEELAKSCSFDVYSDVLRHLVQMGIPQNEIAFIHDAKTEEQKQDLFKKLNRGEVRVLLGSPAKMGVGTNVQERLVAMHELDCRPDELLQMEGRGIRQGNILHQNDPENFRMKIYRYATEKTYDSRMWQIIETKSKGIEQFRNAHKLGLNELEDFNMGSSNASEMKAEATGNPSIIEEVKLRAEIKSEESKYKAFNKEHYFNEESLKNNASQWDYLKQELKDLETLQSSAIIPTHTEIKLYDLKNEESKDYELIKVKEIEPLKENASMSEELTHKKLKEQNKQIAEQNKEKLDAIKKQFASNLNDLFFNEERDYKLLEYKGFVVNAYKTKYQVEFSLSPKDNPNIAYSSNNMIYKNDTNRLFSSYNFCAEIKFDGFLKRLDNAIIKLPEKIKELEDSIETTKENISKYTRLVEQKPSYPRLEYLQALKWDHKTLIDDLAKMGKDRDYKPVFNPKSKEVLKNLNAEKRASLENEREEQGVKGNTKSHDEIEPATEQVIEKEIEKGAEIIYSKEVATTNNVDYYENEQEVEITKSMGRR</sequence>
<comment type="caution">
    <text evidence="4">The sequence shown here is derived from an EMBL/GenBank/DDBJ whole genome shotgun (WGS) entry which is preliminary data.</text>
</comment>
<dbReference type="Gene3D" id="3.40.50.300">
    <property type="entry name" value="P-loop containing nucleotide triphosphate hydrolases"/>
    <property type="match status" value="1"/>
</dbReference>
<keyword evidence="4" id="KW-0489">Methyltransferase</keyword>
<keyword evidence="1" id="KW-0175">Coiled coil</keyword>
<dbReference type="GO" id="GO:0008168">
    <property type="term" value="F:methyltransferase activity"/>
    <property type="evidence" value="ECO:0007669"/>
    <property type="project" value="UniProtKB-KW"/>
</dbReference>
<evidence type="ECO:0000313" key="5">
    <source>
        <dbReference type="Proteomes" id="UP000005323"/>
    </source>
</evidence>
<name>J0CL02_HELPX</name>
<reference evidence="4 5" key="1">
    <citation type="journal article" date="2013" name="Pathog. Dis.">
        <title>Genome sequences of 65 Helicobacter pylori strains isolated from asymptomatic individuals and patients with gastric cancer, peptic ulcer disease, or gastritis.</title>
        <authorList>
            <person name="Blanchard T.G."/>
            <person name="Czinn S.J."/>
            <person name="Correa P."/>
            <person name="Nakazawa T."/>
            <person name="Keelan M."/>
            <person name="Morningstar L."/>
            <person name="Santana-Cruz I."/>
            <person name="Maroo A."/>
            <person name="McCracken C."/>
            <person name="Shefchek K."/>
            <person name="Daugherty S."/>
            <person name="Song Y."/>
            <person name="Fraser C.M."/>
            <person name="Fricke W.F."/>
        </authorList>
    </citation>
    <scope>NUCLEOTIDE SEQUENCE [LARGE SCALE GENOMIC DNA]</scope>
    <source>
        <strain evidence="4 5">Hp A-26</strain>
    </source>
</reference>